<gene>
    <name evidence="1" type="primary">relE</name>
    <name evidence="1" type="ORF">NCTC10047_05227</name>
</gene>
<dbReference type="InterPro" id="IPR013321">
    <property type="entry name" value="Arc_rbn_hlx_hlx"/>
</dbReference>
<accession>A0A3S4GPU4</accession>
<dbReference type="Gene3D" id="1.10.1220.10">
    <property type="entry name" value="Met repressor-like"/>
    <property type="match status" value="1"/>
</dbReference>
<organism evidence="1 2">
    <name type="scientific">Salmonella enterica subsp. arizonae</name>
    <dbReference type="NCBI Taxonomy" id="59203"/>
    <lineage>
        <taxon>Bacteria</taxon>
        <taxon>Pseudomonadati</taxon>
        <taxon>Pseudomonadota</taxon>
        <taxon>Gammaproteobacteria</taxon>
        <taxon>Enterobacterales</taxon>
        <taxon>Enterobacteriaceae</taxon>
        <taxon>Salmonella</taxon>
    </lineage>
</organism>
<evidence type="ECO:0000313" key="1">
    <source>
        <dbReference type="EMBL" id="VEA79240.1"/>
    </source>
</evidence>
<dbReference type="Proteomes" id="UP000275676">
    <property type="component" value="Chromosome"/>
</dbReference>
<dbReference type="AlphaFoldDB" id="A0A3S4GPU4"/>
<dbReference type="InterPro" id="IPR007337">
    <property type="entry name" value="RelB/DinJ"/>
</dbReference>
<dbReference type="GO" id="GO:0043565">
    <property type="term" value="F:sequence-specific DNA binding"/>
    <property type="evidence" value="ECO:0007669"/>
    <property type="project" value="UniProtKB-ARBA"/>
</dbReference>
<name>A0A3S4GPU4_SALER</name>
<dbReference type="Pfam" id="PF04221">
    <property type="entry name" value="RelB"/>
    <property type="match status" value="1"/>
</dbReference>
<dbReference type="EC" id="3.1.-.-" evidence="1"/>
<proteinExistence type="predicted"/>
<sequence>MATLNVRLDDKLKNEAYAVLEKLNITPTEASGCCFNMWRKTGVCLLKPLRLATAKTHCYRQSGNDWLTHRKESELVWMTYELEFDPRALKEWQKLGETVKNSSARNLSTCCQIRGLSLRGCVNCQIATKSS</sequence>
<protein>
    <submittedName>
        <fullName evidence="1">Bifunctional antitoxin/transcriptional repressor RelB</fullName>
        <ecNumber evidence="1">3.1.-.-</ecNumber>
    </submittedName>
</protein>
<reference evidence="1 2" key="1">
    <citation type="submission" date="2018-12" db="EMBL/GenBank/DDBJ databases">
        <authorList>
            <consortium name="Pathogen Informatics"/>
        </authorList>
    </citation>
    <scope>NUCLEOTIDE SEQUENCE [LARGE SCALE GENOMIC DNA]</scope>
    <source>
        <strain evidence="1 2">NCTC10047</strain>
    </source>
</reference>
<keyword evidence="1" id="KW-0378">Hydrolase</keyword>
<evidence type="ECO:0000313" key="2">
    <source>
        <dbReference type="Proteomes" id="UP000275676"/>
    </source>
</evidence>
<dbReference type="EMBL" id="LR134156">
    <property type="protein sequence ID" value="VEA79240.1"/>
    <property type="molecule type" value="Genomic_DNA"/>
</dbReference>
<dbReference type="GO" id="GO:0006355">
    <property type="term" value="P:regulation of DNA-templated transcription"/>
    <property type="evidence" value="ECO:0007669"/>
    <property type="project" value="InterPro"/>
</dbReference>
<dbReference type="GO" id="GO:0016787">
    <property type="term" value="F:hydrolase activity"/>
    <property type="evidence" value="ECO:0007669"/>
    <property type="project" value="UniProtKB-KW"/>
</dbReference>